<keyword evidence="6" id="KW-1185">Reference proteome</keyword>
<keyword evidence="2 3" id="KW-0238">DNA-binding</keyword>
<comment type="caution">
    <text evidence="5">The sequence shown here is derived from an EMBL/GenBank/DDBJ whole genome shotgun (WGS) entry which is preliminary data.</text>
</comment>
<dbReference type="InterPro" id="IPR050624">
    <property type="entry name" value="HTH-type_Tx_Regulator"/>
</dbReference>
<feature type="domain" description="HTH tetR-type" evidence="4">
    <location>
        <begin position="219"/>
        <end position="279"/>
    </location>
</feature>
<evidence type="ECO:0000256" key="1">
    <source>
        <dbReference type="ARBA" id="ARBA00022491"/>
    </source>
</evidence>
<dbReference type="SUPFAM" id="SSF46689">
    <property type="entry name" value="Homeodomain-like"/>
    <property type="match status" value="2"/>
</dbReference>
<evidence type="ECO:0000313" key="5">
    <source>
        <dbReference type="EMBL" id="MFB3168536.1"/>
    </source>
</evidence>
<feature type="domain" description="HTH tetR-type" evidence="4">
    <location>
        <begin position="8"/>
        <end position="68"/>
    </location>
</feature>
<protein>
    <submittedName>
        <fullName evidence="5">TetR/AcrR family transcriptional regulator</fullName>
    </submittedName>
</protein>
<evidence type="ECO:0000256" key="2">
    <source>
        <dbReference type="ARBA" id="ARBA00023125"/>
    </source>
</evidence>
<evidence type="ECO:0000313" key="6">
    <source>
        <dbReference type="Proteomes" id="UP001241748"/>
    </source>
</evidence>
<dbReference type="Proteomes" id="UP001241748">
    <property type="component" value="Unassembled WGS sequence"/>
</dbReference>
<dbReference type="PANTHER" id="PTHR43479">
    <property type="entry name" value="ACREF/ENVCD OPERON REPRESSOR-RELATED"/>
    <property type="match status" value="1"/>
</dbReference>
<evidence type="ECO:0000259" key="4">
    <source>
        <dbReference type="PROSITE" id="PS50977"/>
    </source>
</evidence>
<dbReference type="PANTHER" id="PTHR43479:SF7">
    <property type="entry name" value="TETR-FAMILY TRANSCRIPTIONAL REGULATOR"/>
    <property type="match status" value="1"/>
</dbReference>
<dbReference type="Pfam" id="PF00440">
    <property type="entry name" value="TetR_N"/>
    <property type="match status" value="2"/>
</dbReference>
<dbReference type="InterPro" id="IPR001647">
    <property type="entry name" value="HTH_TetR"/>
</dbReference>
<sequence>MLNNKRNSRTKLAFQEAFLTILEEQGLEKASITNITEAAGYTRASFYLHYQTKDELYEEFISETFSRMIQTLDSTPNEYKDPSDYHFYATLRFYNYIYENANFFKVMIGKNRMPGFISQLNLFLINYYRKRILIPIDNNEIDLFENELYLAYLSTATVGQLVYWIKSDMKYSPYYLANESKKIINEKPFAAIFDPSGMELLTMESPSMRPTQKIDRRIIRTKKMIKHSLLTLLSSKDYKNISIMDIVNEADINRTTFYSHYPDKQSLLSEITEELLTGMTEAIYTQSPKRNSKVNNFASPILINLFTYILENSFAFTALLCGKKAPGFISRLADEILKILNDLIEYYYPNKKSIHFNQDIATVMIGSAIQGVIVYWVHNKMSQPPLSISKQLTFILCEKVEKLYKY</sequence>
<keyword evidence="1" id="KW-0678">Repressor</keyword>
<evidence type="ECO:0000256" key="3">
    <source>
        <dbReference type="PROSITE-ProRule" id="PRU00335"/>
    </source>
</evidence>
<dbReference type="RefSeq" id="WP_306072915.1">
    <property type="nucleotide sequence ID" value="NZ_JAROBZ020000001.1"/>
</dbReference>
<dbReference type="Pfam" id="PF14278">
    <property type="entry name" value="TetR_C_8"/>
    <property type="match status" value="2"/>
</dbReference>
<feature type="DNA-binding region" description="H-T-H motif" evidence="3">
    <location>
        <begin position="242"/>
        <end position="261"/>
    </location>
</feature>
<dbReference type="Gene3D" id="1.10.357.10">
    <property type="entry name" value="Tetracycline Repressor, domain 2"/>
    <property type="match status" value="2"/>
</dbReference>
<dbReference type="EMBL" id="JAROBZ020000001">
    <property type="protein sequence ID" value="MFB3168536.1"/>
    <property type="molecule type" value="Genomic_DNA"/>
</dbReference>
<accession>A0ABV4YVH9</accession>
<dbReference type="PROSITE" id="PS50977">
    <property type="entry name" value="HTH_TETR_2"/>
    <property type="match status" value="2"/>
</dbReference>
<proteinExistence type="predicted"/>
<gene>
    <name evidence="5" type="ORF">P5G62_015575</name>
</gene>
<organism evidence="5 6">
    <name type="scientific">Neobacillus driksii</name>
    <dbReference type="NCBI Taxonomy" id="3035913"/>
    <lineage>
        <taxon>Bacteria</taxon>
        <taxon>Bacillati</taxon>
        <taxon>Bacillota</taxon>
        <taxon>Bacilli</taxon>
        <taxon>Bacillales</taxon>
        <taxon>Bacillaceae</taxon>
        <taxon>Neobacillus</taxon>
    </lineage>
</organism>
<feature type="DNA-binding region" description="H-T-H motif" evidence="3">
    <location>
        <begin position="31"/>
        <end position="50"/>
    </location>
</feature>
<reference evidence="5 6" key="1">
    <citation type="submission" date="2024-05" db="EMBL/GenBank/DDBJ databases">
        <authorList>
            <person name="Venkateswaran K."/>
        </authorList>
    </citation>
    <scope>NUCLEOTIDE SEQUENCE [LARGE SCALE GENOMIC DNA]</scope>
    <source>
        <strain evidence="5 6">179-C4-2-HS</strain>
    </source>
</reference>
<dbReference type="InterPro" id="IPR039532">
    <property type="entry name" value="TetR_C_Firmicutes"/>
</dbReference>
<dbReference type="InterPro" id="IPR009057">
    <property type="entry name" value="Homeodomain-like_sf"/>
</dbReference>
<name>A0ABV4YVH9_9BACI</name>